<feature type="signal peptide" evidence="1">
    <location>
        <begin position="1"/>
        <end position="25"/>
    </location>
</feature>
<dbReference type="SUPFAM" id="SSF53187">
    <property type="entry name" value="Zn-dependent exopeptidases"/>
    <property type="match status" value="1"/>
</dbReference>
<dbReference type="STRING" id="1121321.SAMN04488530_1167"/>
<reference evidence="4" key="1">
    <citation type="submission" date="2016-11" db="EMBL/GenBank/DDBJ databases">
        <authorList>
            <person name="Varghese N."/>
            <person name="Submissions S."/>
        </authorList>
    </citation>
    <scope>NUCLEOTIDE SEQUENCE [LARGE SCALE GENOMIC DNA]</scope>
    <source>
        <strain evidence="4">DSM 2635</strain>
    </source>
</reference>
<protein>
    <submittedName>
        <fullName evidence="3">N-acetylmuramoyl-L-alanine amidase</fullName>
    </submittedName>
</protein>
<evidence type="ECO:0000313" key="3">
    <source>
        <dbReference type="EMBL" id="SHH04955.1"/>
    </source>
</evidence>
<keyword evidence="1" id="KW-0732">Signal</keyword>
<feature type="chain" id="PRO_5013291061" evidence="1">
    <location>
        <begin position="26"/>
        <end position="668"/>
    </location>
</feature>
<dbReference type="Gene3D" id="3.40.630.40">
    <property type="entry name" value="Zn-dependent exopeptidases"/>
    <property type="match status" value="1"/>
</dbReference>
<dbReference type="Gene3D" id="3.40.50.12090">
    <property type="match status" value="2"/>
</dbReference>
<evidence type="ECO:0000256" key="1">
    <source>
        <dbReference type="SAM" id="SignalP"/>
    </source>
</evidence>
<dbReference type="InterPro" id="IPR002508">
    <property type="entry name" value="MurNAc-LAA_cat"/>
</dbReference>
<dbReference type="AlphaFoldDB" id="A0A1M5PSW9"/>
<name>A0A1M5PSW9_9FIRM</name>
<dbReference type="Proteomes" id="UP000243255">
    <property type="component" value="Unassembled WGS sequence"/>
</dbReference>
<dbReference type="GO" id="GO:0008745">
    <property type="term" value="F:N-acetylmuramoyl-L-alanine amidase activity"/>
    <property type="evidence" value="ECO:0007669"/>
    <property type="project" value="InterPro"/>
</dbReference>
<dbReference type="EMBL" id="FQWX01000016">
    <property type="protein sequence ID" value="SHH04955.1"/>
    <property type="molecule type" value="Genomic_DNA"/>
</dbReference>
<dbReference type="GO" id="GO:0009253">
    <property type="term" value="P:peptidoglycan catabolic process"/>
    <property type="evidence" value="ECO:0007669"/>
    <property type="project" value="InterPro"/>
</dbReference>
<dbReference type="Pfam" id="PF21465">
    <property type="entry name" value="Cwp6_N"/>
    <property type="match status" value="1"/>
</dbReference>
<dbReference type="CDD" id="cd02696">
    <property type="entry name" value="MurNAc-LAA"/>
    <property type="match status" value="1"/>
</dbReference>
<dbReference type="InterPro" id="IPR048586">
    <property type="entry name" value="Cwp6-like_N"/>
</dbReference>
<accession>A0A1M5PSW9</accession>
<dbReference type="InterPro" id="IPR007253">
    <property type="entry name" value="Cell_wall-bd_2"/>
</dbReference>
<gene>
    <name evidence="3" type="ORF">SAMN04488530_1167</name>
</gene>
<proteinExistence type="predicted"/>
<dbReference type="PANTHER" id="PTHR30032:SF8">
    <property type="entry name" value="GERMINATION-SPECIFIC N-ACETYLMURAMOYL-L-ALANINE AMIDASE"/>
    <property type="match status" value="1"/>
</dbReference>
<dbReference type="SMART" id="SM00646">
    <property type="entry name" value="Ami_3"/>
    <property type="match status" value="1"/>
</dbReference>
<dbReference type="InterPro" id="IPR051922">
    <property type="entry name" value="Bact_Sporulation_Assoc"/>
</dbReference>
<organism evidence="3 4">
    <name type="scientific">Asaccharospora irregularis DSM 2635</name>
    <dbReference type="NCBI Taxonomy" id="1121321"/>
    <lineage>
        <taxon>Bacteria</taxon>
        <taxon>Bacillati</taxon>
        <taxon>Bacillota</taxon>
        <taxon>Clostridia</taxon>
        <taxon>Peptostreptococcales</taxon>
        <taxon>Peptostreptococcaceae</taxon>
        <taxon>Asaccharospora</taxon>
    </lineage>
</organism>
<evidence type="ECO:0000259" key="2">
    <source>
        <dbReference type="SMART" id="SM00646"/>
    </source>
</evidence>
<dbReference type="Pfam" id="PF04122">
    <property type="entry name" value="CW_binding_2"/>
    <property type="match status" value="3"/>
</dbReference>
<evidence type="ECO:0000313" key="4">
    <source>
        <dbReference type="Proteomes" id="UP000243255"/>
    </source>
</evidence>
<dbReference type="PANTHER" id="PTHR30032">
    <property type="entry name" value="N-ACETYLMURAMOYL-L-ALANINE AMIDASE-RELATED"/>
    <property type="match status" value="1"/>
</dbReference>
<keyword evidence="4" id="KW-1185">Reference proteome</keyword>
<dbReference type="Pfam" id="PF01520">
    <property type="entry name" value="Amidase_3"/>
    <property type="match status" value="1"/>
</dbReference>
<feature type="domain" description="MurNAc-LAA" evidence="2">
    <location>
        <begin position="545"/>
        <end position="668"/>
    </location>
</feature>
<dbReference type="RefSeq" id="WP_073126189.1">
    <property type="nucleotide sequence ID" value="NZ_BAABCH010000097.1"/>
</dbReference>
<sequence length="668" mass="72614">MNKRKRLLTSGIATIAILAPNMAFANENIVKTDSSININLEKKSVVLGSKSKVSVKFKEKQDADSITLNYMCYDMPLSTTINYNSQTDSYEGEIFFNKDPENLNVWELQSIDLNKSDKKEVLDKEKLKSLGLNLSDYDVTQEYIIDSTVSNMAVTQYIRKTAAPTKTLSGATRFETAIGISKEGWPNGSNKVIIVNAETVIDGVIATPLATTYDAPILITNSSSMPDSIKSELKRLNPRDVIIVGDQKSVSKNVENQIKSTTNSNILRLNGENRHDTSLLIAKEIDKYHDVNKVYMANAFAGEVDALTIAAKAGQDKQPIILTDKNSIPSGIYSWLKSENLDTAYFIGGEDSIAVDIIHKMADITPKHVNDPENSIYKNRISGKDRHETNAKVIERFYPDSSLDAMLVAESNVLVDAITAGPLGASLNSPILITPTTYVSAYHETNLKNKSAGVVYKVSGKLRSTVMNSIASSLSKHTAGNKTVVLDAGHGGADPGAGSNLNGGAREKDYTLDTTLAATEYLRSQGVNVVLTRDTDKTLTLGQRSAISNAINTNLFASVHYNASNGSGNGVEVYYNHRDASGGPSKTAAKNVLNRILEKFSFKDRGIKTRLNSSGTDYLYVLRNTNAPAILIECAFIDNAYDMGLLNSSTKVKTIGTQIGKGIEDSIK</sequence>
<dbReference type="OrthoDB" id="9772024at2"/>